<name>A0A7T5URL2_9BACT</name>
<reference evidence="1 2" key="1">
    <citation type="submission" date="2020-07" db="EMBL/GenBank/DDBJ databases">
        <title>Huge and variable diversity of episymbiotic CPR bacteria and DPANN archaea in groundwater ecosystems.</title>
        <authorList>
            <person name="He C.Y."/>
            <person name="Keren R."/>
            <person name="Whittaker M."/>
            <person name="Farag I.F."/>
            <person name="Doudna J."/>
            <person name="Cate J.H.D."/>
            <person name="Banfield J.F."/>
        </authorList>
    </citation>
    <scope>NUCLEOTIDE SEQUENCE [LARGE SCALE GENOMIC DNA]</scope>
    <source>
        <strain evidence="1">NC_groundwater_541_Ag_S-0.1um_46_50</strain>
    </source>
</reference>
<proteinExistence type="predicted"/>
<evidence type="ECO:0000313" key="2">
    <source>
        <dbReference type="Proteomes" id="UP000595618"/>
    </source>
</evidence>
<gene>
    <name evidence="1" type="ORF">HYW89_02135</name>
</gene>
<sequence>MEQREEYYLLPEEKWARRIAERSQLWISIIEESDIDPEVKRGLVELIKLKSDNKAILGDSVDDWAYTTISALLTKLTKIKNVSPADKSALFENIRDDIWKFHKELNE</sequence>
<protein>
    <submittedName>
        <fullName evidence="1">Uncharacterized protein</fullName>
    </submittedName>
</protein>
<dbReference type="AlphaFoldDB" id="A0A7T5URL2"/>
<dbReference type="Proteomes" id="UP000595618">
    <property type="component" value="Chromosome"/>
</dbReference>
<accession>A0A7T5URL2</accession>
<dbReference type="EMBL" id="CP066690">
    <property type="protein sequence ID" value="QQG45696.1"/>
    <property type="molecule type" value="Genomic_DNA"/>
</dbReference>
<organism evidence="1 2">
    <name type="scientific">Candidatus Sungiibacteriota bacterium</name>
    <dbReference type="NCBI Taxonomy" id="2750080"/>
    <lineage>
        <taxon>Bacteria</taxon>
        <taxon>Candidatus Sungiibacteriota</taxon>
    </lineage>
</organism>
<evidence type="ECO:0000313" key="1">
    <source>
        <dbReference type="EMBL" id="QQG45696.1"/>
    </source>
</evidence>